<protein>
    <submittedName>
        <fullName evidence="8">Ethylene-responsive transcription factor 13</fullName>
    </submittedName>
</protein>
<dbReference type="PROSITE" id="PS51032">
    <property type="entry name" value="AP2_ERF"/>
    <property type="match status" value="1"/>
</dbReference>
<dbReference type="InterPro" id="IPR036955">
    <property type="entry name" value="AP2/ERF_dom_sf"/>
</dbReference>
<feature type="domain" description="AP2/ERF" evidence="7">
    <location>
        <begin position="56"/>
        <end position="114"/>
    </location>
</feature>
<sequence length="176" mass="19584">MVIYGALREAATTGWSPTNENRVSKVDVAVKMENGSKNSDIATVSGTHAPPRRGWSYRGVRRRPWGKFAAEIRDVKRNGVRIWLGTYETSEDAALAYDRAAFKMHGSKVKLNFPHLIGSDHAEPVKVTMKKRSLDISSLRPSSSTVASKRSKDGSLVDLELNHSNVWQFSLGSIWQ</sequence>
<keyword evidence="4" id="KW-0804">Transcription</keyword>
<dbReference type="CDD" id="cd00018">
    <property type="entry name" value="AP2"/>
    <property type="match status" value="1"/>
</dbReference>
<dbReference type="Gene3D" id="3.30.730.10">
    <property type="entry name" value="AP2/ERF domain"/>
    <property type="match status" value="1"/>
</dbReference>
<dbReference type="FunFam" id="3.30.730.10:FF:000001">
    <property type="entry name" value="Ethylene-responsive transcription factor 2"/>
    <property type="match status" value="1"/>
</dbReference>
<evidence type="ECO:0000313" key="9">
    <source>
        <dbReference type="Proteomes" id="UP000075243"/>
    </source>
</evidence>
<dbReference type="Gramene" id="C.cajan_41189.t">
    <property type="protein sequence ID" value="C.cajan_41189.t.cds1"/>
    <property type="gene ID" value="C.cajan_41189"/>
</dbReference>
<comment type="subcellular location">
    <subcellularLocation>
        <location evidence="1">Nucleus</location>
    </subcellularLocation>
</comment>
<reference evidence="8" key="1">
    <citation type="journal article" date="2012" name="Nat. Biotechnol.">
        <title>Draft genome sequence of pigeonpea (Cajanus cajan), an orphan legume crop of resource-poor farmers.</title>
        <authorList>
            <person name="Varshney R.K."/>
            <person name="Chen W."/>
            <person name="Li Y."/>
            <person name="Bharti A.K."/>
            <person name="Saxena R.K."/>
            <person name="Schlueter J.A."/>
            <person name="Donoghue M.T."/>
            <person name="Azam S."/>
            <person name="Fan G."/>
            <person name="Whaley A.M."/>
            <person name="Farmer A.D."/>
            <person name="Sheridan J."/>
            <person name="Iwata A."/>
            <person name="Tuteja R."/>
            <person name="Penmetsa R.V."/>
            <person name="Wu W."/>
            <person name="Upadhyaya H.D."/>
            <person name="Yang S.P."/>
            <person name="Shah T."/>
            <person name="Saxena K.B."/>
            <person name="Michael T."/>
            <person name="McCombie W.R."/>
            <person name="Yang B."/>
            <person name="Zhang G."/>
            <person name="Yang H."/>
            <person name="Wang J."/>
            <person name="Spillane C."/>
            <person name="Cook D.R."/>
            <person name="May G.D."/>
            <person name="Xu X."/>
            <person name="Jackson S.A."/>
        </authorList>
    </citation>
    <scope>NUCLEOTIDE SEQUENCE [LARGE SCALE GENOMIC DNA]</scope>
</reference>
<evidence type="ECO:0000256" key="2">
    <source>
        <dbReference type="ARBA" id="ARBA00023015"/>
    </source>
</evidence>
<dbReference type="PRINTS" id="PR00367">
    <property type="entry name" value="ETHRSPELEMNT"/>
</dbReference>
<evidence type="ECO:0000256" key="5">
    <source>
        <dbReference type="ARBA" id="ARBA00023242"/>
    </source>
</evidence>
<keyword evidence="5" id="KW-0539">Nucleus</keyword>
<dbReference type="GO" id="GO:0009873">
    <property type="term" value="P:ethylene-activated signaling pathway"/>
    <property type="evidence" value="ECO:0007669"/>
    <property type="project" value="InterPro"/>
</dbReference>
<name>A0A151RKS0_CAJCA</name>
<keyword evidence="2" id="KW-0805">Transcription regulation</keyword>
<dbReference type="Pfam" id="PF00847">
    <property type="entry name" value="AP2"/>
    <property type="match status" value="1"/>
</dbReference>
<keyword evidence="9" id="KW-1185">Reference proteome</keyword>
<accession>A0A151RKS0</accession>
<dbReference type="Proteomes" id="UP000075243">
    <property type="component" value="Unassembled WGS sequence"/>
</dbReference>
<dbReference type="SMART" id="SM00380">
    <property type="entry name" value="AP2"/>
    <property type="match status" value="1"/>
</dbReference>
<dbReference type="PANTHER" id="PTHR31190">
    <property type="entry name" value="DNA-BINDING DOMAIN"/>
    <property type="match status" value="1"/>
</dbReference>
<dbReference type="STRING" id="3821.A0A151RKS0"/>
<dbReference type="InterPro" id="IPR016177">
    <property type="entry name" value="DNA-bd_dom_sf"/>
</dbReference>
<evidence type="ECO:0000256" key="6">
    <source>
        <dbReference type="ARBA" id="ARBA00024343"/>
    </source>
</evidence>
<evidence type="ECO:0000256" key="4">
    <source>
        <dbReference type="ARBA" id="ARBA00023163"/>
    </source>
</evidence>
<dbReference type="GO" id="GO:0003677">
    <property type="term" value="F:DNA binding"/>
    <property type="evidence" value="ECO:0007669"/>
    <property type="project" value="UniProtKB-KW"/>
</dbReference>
<organism evidence="8 9">
    <name type="scientific">Cajanus cajan</name>
    <name type="common">Pigeon pea</name>
    <name type="synonym">Cajanus indicus</name>
    <dbReference type="NCBI Taxonomy" id="3821"/>
    <lineage>
        <taxon>Eukaryota</taxon>
        <taxon>Viridiplantae</taxon>
        <taxon>Streptophyta</taxon>
        <taxon>Embryophyta</taxon>
        <taxon>Tracheophyta</taxon>
        <taxon>Spermatophyta</taxon>
        <taxon>Magnoliopsida</taxon>
        <taxon>eudicotyledons</taxon>
        <taxon>Gunneridae</taxon>
        <taxon>Pentapetalae</taxon>
        <taxon>rosids</taxon>
        <taxon>fabids</taxon>
        <taxon>Fabales</taxon>
        <taxon>Fabaceae</taxon>
        <taxon>Papilionoideae</taxon>
        <taxon>50 kb inversion clade</taxon>
        <taxon>NPAAA clade</taxon>
        <taxon>indigoferoid/millettioid clade</taxon>
        <taxon>Phaseoleae</taxon>
        <taxon>Cajanus</taxon>
    </lineage>
</organism>
<proteinExistence type="inferred from homology"/>
<keyword evidence="3" id="KW-0238">DNA-binding</keyword>
<comment type="similarity">
    <text evidence="6">Belongs to the AP2/ERF transcription factor family. ERF subfamily.</text>
</comment>
<evidence type="ECO:0000313" key="8">
    <source>
        <dbReference type="EMBL" id="KYP43154.1"/>
    </source>
</evidence>
<dbReference type="OMA" id="MYPSAHE"/>
<dbReference type="EMBL" id="KQ483681">
    <property type="protein sequence ID" value="KYP43154.1"/>
    <property type="molecule type" value="Genomic_DNA"/>
</dbReference>
<dbReference type="SUPFAM" id="SSF54171">
    <property type="entry name" value="DNA-binding domain"/>
    <property type="match status" value="1"/>
</dbReference>
<dbReference type="InterPro" id="IPR044808">
    <property type="entry name" value="ERF_plant"/>
</dbReference>
<dbReference type="GO" id="GO:0005634">
    <property type="term" value="C:nucleus"/>
    <property type="evidence" value="ECO:0007669"/>
    <property type="project" value="UniProtKB-SubCell"/>
</dbReference>
<dbReference type="PANTHER" id="PTHR31190:SF449">
    <property type="entry name" value="AP2_ERF DOMAIN-CONTAINING PROTEIN"/>
    <property type="match status" value="1"/>
</dbReference>
<evidence type="ECO:0000259" key="7">
    <source>
        <dbReference type="PROSITE" id="PS51032"/>
    </source>
</evidence>
<gene>
    <name evidence="8" type="ORF">KK1_035413</name>
</gene>
<evidence type="ECO:0000256" key="3">
    <source>
        <dbReference type="ARBA" id="ARBA00023125"/>
    </source>
</evidence>
<dbReference type="AlphaFoldDB" id="A0A151RKS0"/>
<dbReference type="InterPro" id="IPR001471">
    <property type="entry name" value="AP2/ERF_dom"/>
</dbReference>
<evidence type="ECO:0000256" key="1">
    <source>
        <dbReference type="ARBA" id="ARBA00004123"/>
    </source>
</evidence>
<dbReference type="GO" id="GO:0003700">
    <property type="term" value="F:DNA-binding transcription factor activity"/>
    <property type="evidence" value="ECO:0007669"/>
    <property type="project" value="InterPro"/>
</dbReference>